<dbReference type="EMBL" id="JANBTX010000644">
    <property type="protein sequence ID" value="KAJ2681436.1"/>
    <property type="molecule type" value="Genomic_DNA"/>
</dbReference>
<keyword evidence="2" id="KW-1185">Reference proteome</keyword>
<dbReference type="PANTHER" id="PTHR21780">
    <property type="entry name" value="TRANSMEMBRANE PROTEIN 209"/>
    <property type="match status" value="1"/>
</dbReference>
<comment type="caution">
    <text evidence="1">The sequence shown here is derived from an EMBL/GenBank/DDBJ whole genome shotgun (WGS) entry which is preliminary data.</text>
</comment>
<dbReference type="Proteomes" id="UP001151516">
    <property type="component" value="Unassembled WGS sequence"/>
</dbReference>
<evidence type="ECO:0000313" key="1">
    <source>
        <dbReference type="EMBL" id="KAJ2681436.1"/>
    </source>
</evidence>
<dbReference type="GO" id="GO:0016020">
    <property type="term" value="C:membrane"/>
    <property type="evidence" value="ECO:0007669"/>
    <property type="project" value="TreeGrafter"/>
</dbReference>
<dbReference type="PANTHER" id="PTHR21780:SF0">
    <property type="entry name" value="TRANSMEMBRANE PROTEIN 209"/>
    <property type="match status" value="1"/>
</dbReference>
<accession>A0A9W8GDL9</accession>
<evidence type="ECO:0000313" key="2">
    <source>
        <dbReference type="Proteomes" id="UP001151516"/>
    </source>
</evidence>
<sequence length="330" mass="36211">MPSAALPMQQHLRAPPIIGIYQTARPEKLSGKGSNGSSRARVAGDMNYAAPFEVLKMYGVERDVMDRVDGMHKWFVRHLLRPLCKQIDELDSLIDQHGLGHLSCRRAVLDTAALERAKSATSGGIGIAGISSRVQNASVIPHTLVDLSLKHGELPETKERMALEKYLSIPGCLCRDYVIQRFHTLAQSDTLPDYIFDGGSSTSASAQEQPWNPAIHPTDGQLLFHLFCTFMDHTMPATQGPSLPFTDRYVLQPGCKPNPLLPVQIVQVAHKHPHLGLVVKDSYYDVSAGQTNLFIMLTIFVLEVQRECAGYLNLTNLGGKHVGLLAAVGE</sequence>
<protein>
    <submittedName>
        <fullName evidence="1">Uncharacterized protein</fullName>
    </submittedName>
</protein>
<dbReference type="AlphaFoldDB" id="A0A9W8GDL9"/>
<dbReference type="Pfam" id="PF09786">
    <property type="entry name" value="CytochromB561_N"/>
    <property type="match status" value="1"/>
</dbReference>
<name>A0A9W8GDL9_9FUNG</name>
<proteinExistence type="predicted"/>
<dbReference type="InterPro" id="IPR019176">
    <property type="entry name" value="Cytochrome_B561-rel"/>
</dbReference>
<reference evidence="1" key="1">
    <citation type="submission" date="2022-07" db="EMBL/GenBank/DDBJ databases">
        <title>Phylogenomic reconstructions and comparative analyses of Kickxellomycotina fungi.</title>
        <authorList>
            <person name="Reynolds N.K."/>
            <person name="Stajich J.E."/>
            <person name="Barry K."/>
            <person name="Grigoriev I.V."/>
            <person name="Crous P."/>
            <person name="Smith M.E."/>
        </authorList>
    </citation>
    <scope>NUCLEOTIDE SEQUENCE</scope>
    <source>
        <strain evidence="1">CBS 109367</strain>
    </source>
</reference>
<gene>
    <name evidence="1" type="ORF">IWW39_006337</name>
</gene>
<organism evidence="1 2">
    <name type="scientific">Coemansia spiralis</name>
    <dbReference type="NCBI Taxonomy" id="417178"/>
    <lineage>
        <taxon>Eukaryota</taxon>
        <taxon>Fungi</taxon>
        <taxon>Fungi incertae sedis</taxon>
        <taxon>Zoopagomycota</taxon>
        <taxon>Kickxellomycotina</taxon>
        <taxon>Kickxellomycetes</taxon>
        <taxon>Kickxellales</taxon>
        <taxon>Kickxellaceae</taxon>
        <taxon>Coemansia</taxon>
    </lineage>
</organism>
<dbReference type="OrthoDB" id="509821at2759"/>